<feature type="transmembrane region" description="Helical" evidence="5">
    <location>
        <begin position="128"/>
        <end position="147"/>
    </location>
</feature>
<dbReference type="RefSeq" id="WP_114546240.1">
    <property type="nucleotide sequence ID" value="NZ_PPTT01000012.1"/>
</dbReference>
<feature type="transmembrane region" description="Helical" evidence="5">
    <location>
        <begin position="168"/>
        <end position="187"/>
    </location>
</feature>
<evidence type="ECO:0000256" key="1">
    <source>
        <dbReference type="ARBA" id="ARBA00004141"/>
    </source>
</evidence>
<reference evidence="11" key="2">
    <citation type="submission" date="2018-05" db="EMBL/GenBank/DDBJ databases">
        <title>Genome Sequencing of selected type strains of the family Eggerthellaceae.</title>
        <authorList>
            <person name="Danylec N."/>
            <person name="Stoll D.A."/>
            <person name="Doetsch A."/>
            <person name="Huch M."/>
        </authorList>
    </citation>
    <scope>NUCLEOTIDE SEQUENCE [LARGE SCALE GENOMIC DNA]</scope>
    <source>
        <strain evidence="11">DSM 16107</strain>
    </source>
</reference>
<dbReference type="OrthoDB" id="3174396at2"/>
<evidence type="ECO:0000313" key="9">
    <source>
        <dbReference type="EMBL" id="RNM40316.1"/>
    </source>
</evidence>
<evidence type="ECO:0000313" key="10">
    <source>
        <dbReference type="Proteomes" id="UP000253817"/>
    </source>
</evidence>
<evidence type="ECO:0000256" key="6">
    <source>
        <dbReference type="SAM" id="SignalP"/>
    </source>
</evidence>
<proteinExistence type="predicted"/>
<dbReference type="EMBL" id="PPTT01000012">
    <property type="protein sequence ID" value="RDB68931.1"/>
    <property type="molecule type" value="Genomic_DNA"/>
</dbReference>
<protein>
    <recommendedName>
        <fullName evidence="7">Ferric oxidoreductase domain-containing protein</fullName>
    </recommendedName>
</protein>
<dbReference type="Proteomes" id="UP000253817">
    <property type="component" value="Unassembled WGS sequence"/>
</dbReference>
<feature type="transmembrane region" description="Helical" evidence="5">
    <location>
        <begin position="54"/>
        <end position="77"/>
    </location>
</feature>
<feature type="transmembrane region" description="Helical" evidence="5">
    <location>
        <begin position="97"/>
        <end position="116"/>
    </location>
</feature>
<accession>A0A3N0IUE8</accession>
<evidence type="ECO:0000313" key="8">
    <source>
        <dbReference type="EMBL" id="RDB68931.1"/>
    </source>
</evidence>
<feature type="transmembrane region" description="Helical" evidence="5">
    <location>
        <begin position="193"/>
        <end position="215"/>
    </location>
</feature>
<evidence type="ECO:0000256" key="4">
    <source>
        <dbReference type="ARBA" id="ARBA00023136"/>
    </source>
</evidence>
<dbReference type="Proteomes" id="UP000270112">
    <property type="component" value="Unassembled WGS sequence"/>
</dbReference>
<evidence type="ECO:0000256" key="3">
    <source>
        <dbReference type="ARBA" id="ARBA00022989"/>
    </source>
</evidence>
<comment type="caution">
    <text evidence="9">The sequence shown here is derived from an EMBL/GenBank/DDBJ whole genome shotgun (WGS) entry which is preliminary data.</text>
</comment>
<feature type="domain" description="Ferric oxidoreductase" evidence="7">
    <location>
        <begin position="63"/>
        <end position="176"/>
    </location>
</feature>
<evidence type="ECO:0000259" key="7">
    <source>
        <dbReference type="Pfam" id="PF01794"/>
    </source>
</evidence>
<sequence length="227" mass="24769">MTFVIVLACTVAACFALRSPLKACPTAFYALAVAVDAVFVVGTFWGMPRAVWSALFPLVQKCLLPLALFVVVMYIGVLPRTSRAYTWLKPVRAELSIVAWILSLGHMAVYLASYLPRNVLGGAVSPNVTASFAVAVVLLVLLLVLGVTSFNAVKRRMRTDTWKKAQKLAYPFFLLVYVHLLLMLAPSALHGGIAATASVAVYSAVFLAYLVLRLFRAAKDRRMRTTA</sequence>
<reference evidence="9" key="3">
    <citation type="journal article" date="2019" name="Microbiol. Resour. Announc.">
        <title>Draft Genome Sequences of Type Strains of Gordonibacter faecihominis, Paraeggerthella hongkongensis, Parvibacter caecicola,Slackia equolifaciens, Slackia faecicanis, and Slackia isoflavoniconvertens.</title>
        <authorList>
            <person name="Danylec N."/>
            <person name="Stoll D.A."/>
            <person name="Dotsch A."/>
            <person name="Huch M."/>
        </authorList>
    </citation>
    <scope>NUCLEOTIDE SEQUENCE</scope>
    <source>
        <strain evidence="9">DSM 16107</strain>
    </source>
</reference>
<dbReference type="InterPro" id="IPR013130">
    <property type="entry name" value="Fe3_Rdtase_TM_dom"/>
</dbReference>
<feature type="signal peptide" evidence="6">
    <location>
        <begin position="1"/>
        <end position="23"/>
    </location>
</feature>
<gene>
    <name evidence="8" type="ORF">C1876_08225</name>
    <name evidence="9" type="ORF">DMP09_14870</name>
</gene>
<dbReference type="AlphaFoldDB" id="A0A3N0IUE8"/>
<dbReference type="GO" id="GO:0016020">
    <property type="term" value="C:membrane"/>
    <property type="evidence" value="ECO:0007669"/>
    <property type="project" value="UniProtKB-SubCell"/>
</dbReference>
<name>A0A3N0IUE8_9ACTN</name>
<keyword evidence="2 5" id="KW-0812">Transmembrane</keyword>
<dbReference type="EMBL" id="QICC01000090">
    <property type="protein sequence ID" value="RNM40316.1"/>
    <property type="molecule type" value="Genomic_DNA"/>
</dbReference>
<keyword evidence="6" id="KW-0732">Signal</keyword>
<organism evidence="9 11">
    <name type="scientific">Eggerthella sinensis</name>
    <dbReference type="NCBI Taxonomy" id="242230"/>
    <lineage>
        <taxon>Bacteria</taxon>
        <taxon>Bacillati</taxon>
        <taxon>Actinomycetota</taxon>
        <taxon>Coriobacteriia</taxon>
        <taxon>Eggerthellales</taxon>
        <taxon>Eggerthellaceae</taxon>
        <taxon>Eggerthella</taxon>
    </lineage>
</organism>
<comment type="subcellular location">
    <subcellularLocation>
        <location evidence="1">Membrane</location>
        <topology evidence="1">Multi-pass membrane protein</topology>
    </subcellularLocation>
</comment>
<keyword evidence="10" id="KW-1185">Reference proteome</keyword>
<evidence type="ECO:0000256" key="2">
    <source>
        <dbReference type="ARBA" id="ARBA00022692"/>
    </source>
</evidence>
<feature type="chain" id="PRO_5030078570" description="Ferric oxidoreductase domain-containing protein" evidence="6">
    <location>
        <begin position="24"/>
        <end position="227"/>
    </location>
</feature>
<reference evidence="8 10" key="1">
    <citation type="journal article" date="2018" name="Elife">
        <title>Discovery and characterization of a prevalent human gut bacterial enzyme sufficient for the inactivation of a family of plant toxins.</title>
        <authorList>
            <person name="Koppel N."/>
            <person name="Bisanz J.E."/>
            <person name="Pandelia M.E."/>
            <person name="Turnbaugh P.J."/>
            <person name="Balskus E.P."/>
        </authorList>
    </citation>
    <scope>NUCLEOTIDE SEQUENCE [LARGE SCALE GENOMIC DNA]</scope>
    <source>
        <strain evidence="8 10">DSM 16107</strain>
    </source>
</reference>
<evidence type="ECO:0000256" key="5">
    <source>
        <dbReference type="SAM" id="Phobius"/>
    </source>
</evidence>
<dbReference type="Pfam" id="PF01794">
    <property type="entry name" value="Ferric_reduct"/>
    <property type="match status" value="1"/>
</dbReference>
<evidence type="ECO:0000313" key="11">
    <source>
        <dbReference type="Proteomes" id="UP000270112"/>
    </source>
</evidence>
<keyword evidence="3 5" id="KW-1133">Transmembrane helix</keyword>
<keyword evidence="4 5" id="KW-0472">Membrane</keyword>